<accession>A0AAW3USL3</accession>
<organism evidence="1 2">
    <name type="scientific">Paraburkholderia fungorum</name>
    <dbReference type="NCBI Taxonomy" id="134537"/>
    <lineage>
        <taxon>Bacteria</taxon>
        <taxon>Pseudomonadati</taxon>
        <taxon>Pseudomonadota</taxon>
        <taxon>Betaproteobacteria</taxon>
        <taxon>Burkholderiales</taxon>
        <taxon>Burkholderiaceae</taxon>
        <taxon>Paraburkholderia</taxon>
    </lineage>
</organism>
<evidence type="ECO:0000313" key="2">
    <source>
        <dbReference type="Proteomes" id="UP000518681"/>
    </source>
</evidence>
<evidence type="ECO:0000313" key="1">
    <source>
        <dbReference type="EMBL" id="MBB6201613.1"/>
    </source>
</evidence>
<dbReference type="Proteomes" id="UP000518681">
    <property type="component" value="Unassembled WGS sequence"/>
</dbReference>
<gene>
    <name evidence="1" type="ORF">GGD69_002466</name>
</gene>
<dbReference type="EMBL" id="JACIIK010000004">
    <property type="protein sequence ID" value="MBB6201613.1"/>
    <property type="molecule type" value="Genomic_DNA"/>
</dbReference>
<proteinExistence type="predicted"/>
<dbReference type="AlphaFoldDB" id="A0AAW3USL3"/>
<name>A0AAW3USL3_9BURK</name>
<sequence length="55" mass="6183">MCFAPHPDRSVPKVRLFGSTHAHRMVALLALPLSRSALKELGRNCQPWGLFRVLT</sequence>
<comment type="caution">
    <text evidence="1">The sequence shown here is derived from an EMBL/GenBank/DDBJ whole genome shotgun (WGS) entry which is preliminary data.</text>
</comment>
<reference evidence="1 2" key="1">
    <citation type="submission" date="2020-08" db="EMBL/GenBank/DDBJ databases">
        <title>Genomic Encyclopedia of Type Strains, Phase IV (KMG-V): Genome sequencing to study the core and pangenomes of soil and plant-associated prokaryotes.</title>
        <authorList>
            <person name="Whitman W."/>
        </authorList>
    </citation>
    <scope>NUCLEOTIDE SEQUENCE [LARGE SCALE GENOMIC DNA]</scope>
    <source>
        <strain evidence="1 2">SEMIA 4013</strain>
    </source>
</reference>
<protein>
    <submittedName>
        <fullName evidence="1">Uncharacterized protein</fullName>
    </submittedName>
</protein>